<dbReference type="Proteomes" id="UP000215914">
    <property type="component" value="Unassembled WGS sequence"/>
</dbReference>
<dbReference type="Gramene" id="mRNA:HanXRQr2_Chr04g0160701">
    <property type="protein sequence ID" value="CDS:HanXRQr2_Chr04g0160701.1"/>
    <property type="gene ID" value="HanXRQr2_Chr04g0160701"/>
</dbReference>
<organism evidence="1 2">
    <name type="scientific">Helianthus annuus</name>
    <name type="common">Common sunflower</name>
    <dbReference type="NCBI Taxonomy" id="4232"/>
    <lineage>
        <taxon>Eukaryota</taxon>
        <taxon>Viridiplantae</taxon>
        <taxon>Streptophyta</taxon>
        <taxon>Embryophyta</taxon>
        <taxon>Tracheophyta</taxon>
        <taxon>Spermatophyta</taxon>
        <taxon>Magnoliopsida</taxon>
        <taxon>eudicotyledons</taxon>
        <taxon>Gunneridae</taxon>
        <taxon>Pentapetalae</taxon>
        <taxon>asterids</taxon>
        <taxon>campanulids</taxon>
        <taxon>Asterales</taxon>
        <taxon>Asteraceae</taxon>
        <taxon>Asteroideae</taxon>
        <taxon>Heliantheae alliance</taxon>
        <taxon>Heliantheae</taxon>
        <taxon>Helianthus</taxon>
    </lineage>
</organism>
<proteinExistence type="predicted"/>
<accession>A0A9K3J6L4</accession>
<dbReference type="EMBL" id="MNCJ02000319">
    <property type="protein sequence ID" value="KAF5809724.1"/>
    <property type="molecule type" value="Genomic_DNA"/>
</dbReference>
<reference evidence="1" key="1">
    <citation type="journal article" date="2017" name="Nature">
        <title>The sunflower genome provides insights into oil metabolism, flowering and Asterid evolution.</title>
        <authorList>
            <person name="Badouin H."/>
            <person name="Gouzy J."/>
            <person name="Grassa C.J."/>
            <person name="Murat F."/>
            <person name="Staton S.E."/>
            <person name="Cottret L."/>
            <person name="Lelandais-Briere C."/>
            <person name="Owens G.L."/>
            <person name="Carrere S."/>
            <person name="Mayjonade B."/>
            <person name="Legrand L."/>
            <person name="Gill N."/>
            <person name="Kane N.C."/>
            <person name="Bowers J.E."/>
            <person name="Hubner S."/>
            <person name="Bellec A."/>
            <person name="Berard A."/>
            <person name="Berges H."/>
            <person name="Blanchet N."/>
            <person name="Boniface M.C."/>
            <person name="Brunel D."/>
            <person name="Catrice O."/>
            <person name="Chaidir N."/>
            <person name="Claudel C."/>
            <person name="Donnadieu C."/>
            <person name="Faraut T."/>
            <person name="Fievet G."/>
            <person name="Helmstetter N."/>
            <person name="King M."/>
            <person name="Knapp S.J."/>
            <person name="Lai Z."/>
            <person name="Le Paslier M.C."/>
            <person name="Lippi Y."/>
            <person name="Lorenzon L."/>
            <person name="Mandel J.R."/>
            <person name="Marage G."/>
            <person name="Marchand G."/>
            <person name="Marquand E."/>
            <person name="Bret-Mestries E."/>
            <person name="Morien E."/>
            <person name="Nambeesan S."/>
            <person name="Nguyen T."/>
            <person name="Pegot-Espagnet P."/>
            <person name="Pouilly N."/>
            <person name="Raftis F."/>
            <person name="Sallet E."/>
            <person name="Schiex T."/>
            <person name="Thomas J."/>
            <person name="Vandecasteele C."/>
            <person name="Vares D."/>
            <person name="Vear F."/>
            <person name="Vautrin S."/>
            <person name="Crespi M."/>
            <person name="Mangin B."/>
            <person name="Burke J.M."/>
            <person name="Salse J."/>
            <person name="Munos S."/>
            <person name="Vincourt P."/>
            <person name="Rieseberg L.H."/>
            <person name="Langlade N.B."/>
        </authorList>
    </citation>
    <scope>NUCLEOTIDE SEQUENCE</scope>
    <source>
        <tissue evidence="1">Leaves</tissue>
    </source>
</reference>
<reference evidence="1" key="2">
    <citation type="submission" date="2020-06" db="EMBL/GenBank/DDBJ databases">
        <title>Helianthus annuus Genome sequencing and assembly Release 2.</title>
        <authorList>
            <person name="Gouzy J."/>
            <person name="Langlade N."/>
            <person name="Munos S."/>
        </authorList>
    </citation>
    <scope>NUCLEOTIDE SEQUENCE</scope>
    <source>
        <tissue evidence="1">Leaves</tissue>
    </source>
</reference>
<evidence type="ECO:0000313" key="2">
    <source>
        <dbReference type="Proteomes" id="UP000215914"/>
    </source>
</evidence>
<sequence length="54" mass="6294">MPGYSEPGLGMFYSVGTKRRHTASWLRVVPSKVTLWNRQLSQLLPFVQILRFIM</sequence>
<dbReference type="AlphaFoldDB" id="A0A9K3J6L4"/>
<comment type="caution">
    <text evidence="1">The sequence shown here is derived from an EMBL/GenBank/DDBJ whole genome shotgun (WGS) entry which is preliminary data.</text>
</comment>
<name>A0A9K3J6L4_HELAN</name>
<keyword evidence="2" id="KW-1185">Reference proteome</keyword>
<gene>
    <name evidence="1" type="ORF">HanXRQr2_Chr04g0160701</name>
</gene>
<evidence type="ECO:0000313" key="1">
    <source>
        <dbReference type="EMBL" id="KAF5809724.1"/>
    </source>
</evidence>
<protein>
    <submittedName>
        <fullName evidence="1">Uncharacterized protein</fullName>
    </submittedName>
</protein>